<accession>D6PCV1</accession>
<dbReference type="EMBL" id="GU942987">
    <property type="protein sequence ID" value="ADD93552.1"/>
    <property type="molecule type" value="Genomic_DNA"/>
</dbReference>
<dbReference type="AlphaFoldDB" id="D6PCV1"/>
<proteinExistence type="predicted"/>
<evidence type="ECO:0000313" key="1">
    <source>
        <dbReference type="EMBL" id="ADD93552.1"/>
    </source>
</evidence>
<reference evidence="1" key="1">
    <citation type="journal article" date="2010" name="ISME J.">
        <title>Metagenome of the Mediterranean deep chlorophyll maximum studied by direct and fosmid library 454 pyrosequencing.</title>
        <authorList>
            <person name="Ghai R."/>
            <person name="Martin-Cuadrado A.B."/>
            <person name="Molto A.G."/>
            <person name="Heredia I.G."/>
            <person name="Cabrera R."/>
            <person name="Martin J."/>
            <person name="Verdu M."/>
            <person name="Deschamps P."/>
            <person name="Moreira D."/>
            <person name="Lopez-Garcia P."/>
            <person name="Mira A."/>
            <person name="Rodriguez-Valera F."/>
        </authorList>
    </citation>
    <scope>NUCLEOTIDE SEQUENCE</scope>
</reference>
<name>D6PCV1_9BACT</name>
<organism evidence="1">
    <name type="scientific">uncultured marine bacterium MedDCM-OCT-S04-C293</name>
    <dbReference type="NCBI Taxonomy" id="743054"/>
    <lineage>
        <taxon>Bacteria</taxon>
        <taxon>environmental samples</taxon>
    </lineage>
</organism>
<dbReference type="PROSITE" id="PS51257">
    <property type="entry name" value="PROKAR_LIPOPROTEIN"/>
    <property type="match status" value="1"/>
</dbReference>
<evidence type="ECO:0008006" key="2">
    <source>
        <dbReference type="Google" id="ProtNLM"/>
    </source>
</evidence>
<protein>
    <recommendedName>
        <fullName evidence="2">Lipoprotein</fullName>
    </recommendedName>
</protein>
<sequence length="98" mass="11336">MNDSVKKILLILIVFFIAGCASTALAITGGKIISHEFKIYHFSDEDYLDIFNLKNGERITKYCTNHEEQVEVRKIRTHHDGVDRTIWIVDIVETVEQK</sequence>